<dbReference type="SUPFAM" id="SSF48239">
    <property type="entry name" value="Terpenoid cyclases/Protein prenyltransferases"/>
    <property type="match status" value="1"/>
</dbReference>
<evidence type="ECO:0000256" key="3">
    <source>
        <dbReference type="ARBA" id="ARBA00015798"/>
    </source>
</evidence>
<dbReference type="GO" id="GO:0004660">
    <property type="term" value="F:protein farnesyltransferase activity"/>
    <property type="evidence" value="ECO:0007669"/>
    <property type="project" value="UniProtKB-UniRule"/>
</dbReference>
<evidence type="ECO:0000256" key="2">
    <source>
        <dbReference type="ARBA" id="ARBA00012702"/>
    </source>
</evidence>
<evidence type="ECO:0000256" key="8">
    <source>
        <dbReference type="ARBA" id="ARBA00022833"/>
    </source>
</evidence>
<feature type="compositionally biased region" description="Basic and acidic residues" evidence="10">
    <location>
        <begin position="425"/>
        <end position="440"/>
    </location>
</feature>
<keyword evidence="4 9" id="KW-0637">Prenyltransferase</keyword>
<dbReference type="EC" id="2.5.1.58" evidence="2 9"/>
<organism evidence="12">
    <name type="scientific">Chromera velia CCMP2878</name>
    <dbReference type="NCBI Taxonomy" id="1169474"/>
    <lineage>
        <taxon>Eukaryota</taxon>
        <taxon>Sar</taxon>
        <taxon>Alveolata</taxon>
        <taxon>Colpodellida</taxon>
        <taxon>Chromeraceae</taxon>
        <taxon>Chromera</taxon>
    </lineage>
</organism>
<evidence type="ECO:0000256" key="9">
    <source>
        <dbReference type="RuleBase" id="RU365056"/>
    </source>
</evidence>
<sequence>MAKYRTSLYLDGVPTHTSTEQQETEQSVLSIFKSFIDLQLKEDEVSIKRADHIAFLSKALEGLPEKLVSLDASRPWLSFWSLHALELLGGLGDKERKELRPRVSAFLKTCQTATGGFGGGPGQLPHLAPTYASIASLLIVGGEEALSVVDRGALYAFLLRQRDGETGGFRMHEDGELDMRGAYCAIASASMCQILTPQLTEGLVEYVKSCQTWEGGIAGEPGLEAHGGYSYCGLAALSIIGKAQELELVRLIDWLVHRQMGLEGGFCGRTNKLVDSCYSFWQGAAFPLVKEALRIKKIQREGKAVGEAETETVGEFLCSQLETVLLERDLFSPYRLQMYVFLCCQETEANKGGLRDKPSAKCDLYHSCYSLSGLSVAQHGHPLQQGGWEGGEGEGGECFRGARAEQDKAEDVESVGRDGGNASADQHEPGGKNASEKEKNGSFQKGADNSQCSSSSSSASSAAVARGEDSRSNSKQRKGGGGKGGVQSNSKWPFVFGSPQNLLEPTCFFYNVSPMRAQEAREYFSSLPPLPLSVSQQQDGSPSSSVPLAPSPPSVEGGQSIPSTGIQLAGAVDIGVGEGSRELGGEEGAGVTQFVDWQRELLDRARFS</sequence>
<dbReference type="InterPro" id="IPR045089">
    <property type="entry name" value="PGGT1B-like"/>
</dbReference>
<keyword evidence="7" id="KW-0677">Repeat</keyword>
<dbReference type="GO" id="GO:0008270">
    <property type="term" value="F:zinc ion binding"/>
    <property type="evidence" value="ECO:0007669"/>
    <property type="project" value="UniProtKB-UniRule"/>
</dbReference>
<evidence type="ECO:0000256" key="6">
    <source>
        <dbReference type="ARBA" id="ARBA00022723"/>
    </source>
</evidence>
<evidence type="ECO:0000256" key="4">
    <source>
        <dbReference type="ARBA" id="ARBA00022602"/>
    </source>
</evidence>
<proteinExistence type="inferred from homology"/>
<comment type="catalytic activity">
    <reaction evidence="9">
        <text>L-cysteinyl-[protein] + (2E,6E)-farnesyl diphosphate = S-(2E,6E)-farnesyl-L-cysteinyl-[protein] + diphosphate</text>
        <dbReference type="Rhea" id="RHEA:13345"/>
        <dbReference type="Rhea" id="RHEA-COMP:10131"/>
        <dbReference type="Rhea" id="RHEA-COMP:11535"/>
        <dbReference type="ChEBI" id="CHEBI:29950"/>
        <dbReference type="ChEBI" id="CHEBI:33019"/>
        <dbReference type="ChEBI" id="CHEBI:86019"/>
        <dbReference type="ChEBI" id="CHEBI:175763"/>
    </reaction>
</comment>
<name>A0A0G4I558_9ALVE</name>
<feature type="compositionally biased region" description="Basic and acidic residues" evidence="10">
    <location>
        <begin position="404"/>
        <end position="416"/>
    </location>
</feature>
<feature type="domain" description="Prenyltransferase alpha-alpha toroid" evidence="11">
    <location>
        <begin position="48"/>
        <end position="380"/>
    </location>
</feature>
<accession>A0A0G4I558</accession>
<comment type="cofactor">
    <cofactor evidence="9">
        <name>Zn(2+)</name>
        <dbReference type="ChEBI" id="CHEBI:29105"/>
    </cofactor>
    <text evidence="9">Binds 1 zinc ion per subunit.</text>
</comment>
<dbReference type="Pfam" id="PF00432">
    <property type="entry name" value="Prenyltrans"/>
    <property type="match status" value="1"/>
</dbReference>
<dbReference type="PANTHER" id="PTHR11774:SF6">
    <property type="entry name" value="PROTEIN FARNESYLTRANSFERASE SUBUNIT BETA"/>
    <property type="match status" value="1"/>
</dbReference>
<evidence type="ECO:0000256" key="7">
    <source>
        <dbReference type="ARBA" id="ARBA00022737"/>
    </source>
</evidence>
<dbReference type="Gene3D" id="1.50.10.20">
    <property type="match status" value="1"/>
</dbReference>
<dbReference type="InterPro" id="IPR001330">
    <property type="entry name" value="Prenyltrans"/>
</dbReference>
<dbReference type="CDD" id="cd02893">
    <property type="entry name" value="FTase"/>
    <property type="match status" value="1"/>
</dbReference>
<feature type="region of interest" description="Disordered" evidence="10">
    <location>
        <begin position="404"/>
        <end position="491"/>
    </location>
</feature>
<evidence type="ECO:0000256" key="1">
    <source>
        <dbReference type="ARBA" id="ARBA00010497"/>
    </source>
</evidence>
<dbReference type="VEuPathDB" id="CryptoDB:Cvel_11098"/>
<dbReference type="AlphaFoldDB" id="A0A0G4I558"/>
<dbReference type="PANTHER" id="PTHR11774">
    <property type="entry name" value="GERANYLGERANYL TRANSFERASE TYPE BETA SUBUNIT"/>
    <property type="match status" value="1"/>
</dbReference>
<dbReference type="PhylomeDB" id="A0A0G4I558"/>
<dbReference type="GO" id="GO:0005965">
    <property type="term" value="C:protein farnesyltransferase complex"/>
    <property type="evidence" value="ECO:0007669"/>
    <property type="project" value="UniProtKB-UniRule"/>
</dbReference>
<reference evidence="12" key="1">
    <citation type="submission" date="2014-11" db="EMBL/GenBank/DDBJ databases">
        <authorList>
            <person name="Otto D Thomas"/>
            <person name="Naeem Raeece"/>
        </authorList>
    </citation>
    <scope>NUCLEOTIDE SEQUENCE</scope>
</reference>
<protein>
    <recommendedName>
        <fullName evidence="3 9">Protein farnesyltransferase subunit beta</fullName>
        <shortName evidence="9">FTase-beta</shortName>
        <ecNumber evidence="2 9">2.5.1.58</ecNumber>
    </recommendedName>
</protein>
<comment type="function">
    <text evidence="9">Catalyzes the transfer of a farnesyl moiety from farnesyl diphosphate to a cysteine at the fourth position from the C-terminus of several proteins. The beta subunit is responsible for peptide-binding.</text>
</comment>
<comment type="similarity">
    <text evidence="1 9">Belongs to the protein prenyltransferase subunit beta family.</text>
</comment>
<feature type="compositionally biased region" description="Low complexity" evidence="10">
    <location>
        <begin position="532"/>
        <end position="548"/>
    </location>
</feature>
<evidence type="ECO:0000259" key="11">
    <source>
        <dbReference type="Pfam" id="PF00432"/>
    </source>
</evidence>
<feature type="compositionally biased region" description="Low complexity" evidence="10">
    <location>
        <begin position="453"/>
        <end position="463"/>
    </location>
</feature>
<feature type="region of interest" description="Disordered" evidence="10">
    <location>
        <begin position="529"/>
        <end position="564"/>
    </location>
</feature>
<keyword evidence="5 9" id="KW-0808">Transferase</keyword>
<evidence type="ECO:0000313" key="12">
    <source>
        <dbReference type="EMBL" id="CEM52141.1"/>
    </source>
</evidence>
<keyword evidence="6 9" id="KW-0479">Metal-binding</keyword>
<gene>
    <name evidence="12" type="ORF">Cvel_11098</name>
</gene>
<evidence type="ECO:0000256" key="10">
    <source>
        <dbReference type="SAM" id="MobiDB-lite"/>
    </source>
</evidence>
<feature type="compositionally biased region" description="Polar residues" evidence="10">
    <location>
        <begin position="441"/>
        <end position="452"/>
    </location>
</feature>
<dbReference type="EMBL" id="CDMZ01005161">
    <property type="protein sequence ID" value="CEM52141.1"/>
    <property type="molecule type" value="Genomic_DNA"/>
</dbReference>
<keyword evidence="8 9" id="KW-0862">Zinc</keyword>
<dbReference type="InterPro" id="IPR008930">
    <property type="entry name" value="Terpenoid_cyclase/PrenylTrfase"/>
</dbReference>
<dbReference type="GO" id="GO:0097354">
    <property type="term" value="P:prenylation"/>
    <property type="evidence" value="ECO:0007669"/>
    <property type="project" value="UniProtKB-UniRule"/>
</dbReference>
<comment type="subunit">
    <text evidence="9">Heterodimer of an alpha and a beta subunit.</text>
</comment>
<evidence type="ECO:0000256" key="5">
    <source>
        <dbReference type="ARBA" id="ARBA00022679"/>
    </source>
</evidence>
<dbReference type="InterPro" id="IPR026872">
    <property type="entry name" value="FTB"/>
</dbReference>